<feature type="transmembrane region" description="Helical" evidence="1">
    <location>
        <begin position="12"/>
        <end position="32"/>
    </location>
</feature>
<dbReference type="AlphaFoldDB" id="A0AAV5VUA2"/>
<keyword evidence="1" id="KW-1133">Transmembrane helix</keyword>
<protein>
    <recommendedName>
        <fullName evidence="4">G protein-coupled receptor</fullName>
    </recommendedName>
</protein>
<dbReference type="Pfam" id="PF10321">
    <property type="entry name" value="7TM_GPCR_Srt"/>
    <property type="match status" value="1"/>
</dbReference>
<reference evidence="2" key="1">
    <citation type="submission" date="2023-10" db="EMBL/GenBank/DDBJ databases">
        <title>Genome assembly of Pristionchus species.</title>
        <authorList>
            <person name="Yoshida K."/>
            <person name="Sommer R.J."/>
        </authorList>
    </citation>
    <scope>NUCLEOTIDE SEQUENCE</scope>
    <source>
        <strain evidence="2">RS5133</strain>
    </source>
</reference>
<feature type="non-terminal residue" evidence="2">
    <location>
        <position position="1"/>
    </location>
</feature>
<accession>A0AAV5VUA2</accession>
<evidence type="ECO:0008006" key="4">
    <source>
        <dbReference type="Google" id="ProtNLM"/>
    </source>
</evidence>
<organism evidence="2 3">
    <name type="scientific">Pristionchus fissidentatus</name>
    <dbReference type="NCBI Taxonomy" id="1538716"/>
    <lineage>
        <taxon>Eukaryota</taxon>
        <taxon>Metazoa</taxon>
        <taxon>Ecdysozoa</taxon>
        <taxon>Nematoda</taxon>
        <taxon>Chromadorea</taxon>
        <taxon>Rhabditida</taxon>
        <taxon>Rhabditina</taxon>
        <taxon>Diplogasteromorpha</taxon>
        <taxon>Diplogasteroidea</taxon>
        <taxon>Neodiplogasteridae</taxon>
        <taxon>Pristionchus</taxon>
    </lineage>
</organism>
<gene>
    <name evidence="2" type="ORF">PFISCL1PPCAC_13402</name>
</gene>
<dbReference type="Proteomes" id="UP001432322">
    <property type="component" value="Unassembled WGS sequence"/>
</dbReference>
<dbReference type="PANTHER" id="PTHR23021:SF11">
    <property type="entry name" value="SERPENTINE RECEPTOR, CLASS T"/>
    <property type="match status" value="1"/>
</dbReference>
<keyword evidence="1" id="KW-0812">Transmembrane</keyword>
<dbReference type="InterPro" id="IPR019425">
    <property type="entry name" value="7TM_GPCR_serpentine_rcpt_Srt"/>
</dbReference>
<keyword evidence="1" id="KW-0472">Membrane</keyword>
<dbReference type="EMBL" id="BTSY01000004">
    <property type="protein sequence ID" value="GMT22105.1"/>
    <property type="molecule type" value="Genomic_DNA"/>
</dbReference>
<feature type="non-terminal residue" evidence="2">
    <location>
        <position position="163"/>
    </location>
</feature>
<name>A0AAV5VUA2_9BILA</name>
<dbReference type="PANTHER" id="PTHR23021">
    <property type="entry name" value="SERPENTINE RECEPTOR, CLASS T"/>
    <property type="match status" value="1"/>
</dbReference>
<proteinExistence type="predicted"/>
<dbReference type="SUPFAM" id="SSF81321">
    <property type="entry name" value="Family A G protein-coupled receptor-like"/>
    <property type="match status" value="1"/>
</dbReference>
<feature type="transmembrane region" description="Helical" evidence="1">
    <location>
        <begin position="44"/>
        <end position="70"/>
    </location>
</feature>
<feature type="transmembrane region" description="Helical" evidence="1">
    <location>
        <begin position="82"/>
        <end position="106"/>
    </location>
</feature>
<evidence type="ECO:0000313" key="3">
    <source>
        <dbReference type="Proteomes" id="UP001432322"/>
    </source>
</evidence>
<evidence type="ECO:0000313" key="2">
    <source>
        <dbReference type="EMBL" id="GMT22105.1"/>
    </source>
</evidence>
<keyword evidence="3" id="KW-1185">Reference proteome</keyword>
<feature type="transmembrane region" description="Helical" evidence="1">
    <location>
        <begin position="127"/>
        <end position="150"/>
    </location>
</feature>
<evidence type="ECO:0000256" key="1">
    <source>
        <dbReference type="SAM" id="Phobius"/>
    </source>
</evidence>
<comment type="caution">
    <text evidence="2">The sequence shown here is derived from an EMBL/GenBank/DDBJ whole genome shotgun (WGS) entry which is preliminary data.</text>
</comment>
<sequence length="163" mass="18322">SVDWASRGESRPLFGAFCIVAGGASIIAYARCLPIIWSLRALSVYKIMCVLAVADISDLVMNSIIFGVMTIRGDVYCMHPVAQVYCSILAEFFFFCSTVTCVLLALNRFGELLHVPRINWLFEDARAWWTLSFAVPVGLFISLFTPPLLFHSKFHMFLLDPMI</sequence>